<evidence type="ECO:0000256" key="2">
    <source>
        <dbReference type="ARBA" id="ARBA00022771"/>
    </source>
</evidence>
<dbReference type="PROSITE" id="PS50103">
    <property type="entry name" value="ZF_C3H1"/>
    <property type="match status" value="2"/>
</dbReference>
<dbReference type="SMART" id="SM00356">
    <property type="entry name" value="ZnF_C3H1"/>
    <property type="match status" value="2"/>
</dbReference>
<feature type="compositionally biased region" description="Basic and acidic residues" evidence="5">
    <location>
        <begin position="316"/>
        <end position="339"/>
    </location>
</feature>
<feature type="domain" description="C3H1-type" evidence="6">
    <location>
        <begin position="171"/>
        <end position="209"/>
    </location>
</feature>
<dbReference type="Proteomes" id="UP001150569">
    <property type="component" value="Unassembled WGS sequence"/>
</dbReference>
<organism evidence="7 8">
    <name type="scientific">Tieghemiomyces parasiticus</name>
    <dbReference type="NCBI Taxonomy" id="78921"/>
    <lineage>
        <taxon>Eukaryota</taxon>
        <taxon>Fungi</taxon>
        <taxon>Fungi incertae sedis</taxon>
        <taxon>Zoopagomycota</taxon>
        <taxon>Kickxellomycotina</taxon>
        <taxon>Dimargaritomycetes</taxon>
        <taxon>Dimargaritales</taxon>
        <taxon>Dimargaritaceae</taxon>
        <taxon>Tieghemiomyces</taxon>
    </lineage>
</organism>
<gene>
    <name evidence="7" type="primary">TMA46_1</name>
    <name evidence="7" type="ORF">IWQ60_010006</name>
</gene>
<feature type="domain" description="C3H1-type" evidence="6">
    <location>
        <begin position="100"/>
        <end position="127"/>
    </location>
</feature>
<dbReference type="PANTHER" id="PTHR12681">
    <property type="entry name" value="ZINC FINGER-CONTAINING PROTEIN P48ZNF"/>
    <property type="match status" value="1"/>
</dbReference>
<keyword evidence="1 4" id="KW-0479">Metal-binding</keyword>
<dbReference type="InterPro" id="IPR032378">
    <property type="entry name" value="ZC3H15/TMA46_C"/>
</dbReference>
<sequence>MPPKKNNQMSNKTKDKAKQKVIEDKTFGLKNKNKSVKVGRYVQEVEKQVMTAGNKKQMKEADERKAAIKNKKEAEAKKQAELDALFKPVQVSQKVPFGVDPKTVLCVNFKAGNCQKGDRCRFSHDLNVGRKIQKVDLYTDTRAETNDDTMEKWDQDKLESVVTSKHGNPRTTTEIVCKYFLEAIETQKYGWFWECPNGGTKCQYRHALPKGFVFKAKGAKKDSEKDEISLEDFLETERHKLGTNLTPVTLESFTEWKKNRQARKDEAANDKLKAKEAAFKAGRAVNMSGRDFFHFNPDLLGQGVEDDEGDVFDFKQYRSQDGEKETGADEGTRLAEKMADTSIATN</sequence>
<protein>
    <submittedName>
        <fullName evidence="7">Translation machinery-associated protein 46</fullName>
    </submittedName>
</protein>
<evidence type="ECO:0000256" key="5">
    <source>
        <dbReference type="SAM" id="MobiDB-lite"/>
    </source>
</evidence>
<keyword evidence="8" id="KW-1185">Reference proteome</keyword>
<dbReference type="GO" id="GO:0008270">
    <property type="term" value="F:zinc ion binding"/>
    <property type="evidence" value="ECO:0007669"/>
    <property type="project" value="UniProtKB-KW"/>
</dbReference>
<dbReference type="InterPro" id="IPR000571">
    <property type="entry name" value="Znf_CCCH"/>
</dbReference>
<dbReference type="Gene3D" id="6.20.400.10">
    <property type="match status" value="1"/>
</dbReference>
<dbReference type="PANTHER" id="PTHR12681:SF0">
    <property type="entry name" value="ZINC FINGER CCCH DOMAIN-CONTAINING PROTEIN 15"/>
    <property type="match status" value="1"/>
</dbReference>
<evidence type="ECO:0000313" key="8">
    <source>
        <dbReference type="Proteomes" id="UP001150569"/>
    </source>
</evidence>
<proteinExistence type="predicted"/>
<dbReference type="GO" id="GO:0003729">
    <property type="term" value="F:mRNA binding"/>
    <property type="evidence" value="ECO:0007669"/>
    <property type="project" value="TreeGrafter"/>
</dbReference>
<reference evidence="7" key="1">
    <citation type="submission" date="2022-07" db="EMBL/GenBank/DDBJ databases">
        <title>Phylogenomic reconstructions and comparative analyses of Kickxellomycotina fungi.</title>
        <authorList>
            <person name="Reynolds N.K."/>
            <person name="Stajich J.E."/>
            <person name="Barry K."/>
            <person name="Grigoriev I.V."/>
            <person name="Crous P."/>
            <person name="Smith M.E."/>
        </authorList>
    </citation>
    <scope>NUCLEOTIDE SEQUENCE</scope>
    <source>
        <strain evidence="7">RSA 861</strain>
    </source>
</reference>
<keyword evidence="3 4" id="KW-0862">Zinc</keyword>
<evidence type="ECO:0000256" key="4">
    <source>
        <dbReference type="PROSITE-ProRule" id="PRU00723"/>
    </source>
</evidence>
<evidence type="ECO:0000313" key="7">
    <source>
        <dbReference type="EMBL" id="KAJ1911717.1"/>
    </source>
</evidence>
<dbReference type="EMBL" id="JANBPT010000901">
    <property type="protein sequence ID" value="KAJ1911717.1"/>
    <property type="molecule type" value="Genomic_DNA"/>
</dbReference>
<name>A0A9W7ZRV0_9FUNG</name>
<evidence type="ECO:0000256" key="1">
    <source>
        <dbReference type="ARBA" id="ARBA00022723"/>
    </source>
</evidence>
<feature type="zinc finger region" description="C3H1-type" evidence="4">
    <location>
        <begin position="100"/>
        <end position="127"/>
    </location>
</feature>
<feature type="zinc finger region" description="C3H1-type" evidence="4">
    <location>
        <begin position="171"/>
        <end position="209"/>
    </location>
</feature>
<dbReference type="Pfam" id="PF16543">
    <property type="entry name" value="DFRP_C"/>
    <property type="match status" value="1"/>
</dbReference>
<evidence type="ECO:0000256" key="3">
    <source>
        <dbReference type="ARBA" id="ARBA00022833"/>
    </source>
</evidence>
<accession>A0A9W7ZRV0</accession>
<dbReference type="GO" id="GO:0005829">
    <property type="term" value="C:cytosol"/>
    <property type="evidence" value="ECO:0007669"/>
    <property type="project" value="TreeGrafter"/>
</dbReference>
<dbReference type="Gene3D" id="4.10.1000.10">
    <property type="entry name" value="Zinc finger, CCCH-type"/>
    <property type="match status" value="1"/>
</dbReference>
<evidence type="ECO:0000259" key="6">
    <source>
        <dbReference type="PROSITE" id="PS50103"/>
    </source>
</evidence>
<dbReference type="SUPFAM" id="SSF90229">
    <property type="entry name" value="CCCH zinc finger"/>
    <property type="match status" value="1"/>
</dbReference>
<dbReference type="InterPro" id="IPR036855">
    <property type="entry name" value="Znf_CCCH_sf"/>
</dbReference>
<dbReference type="Pfam" id="PF00642">
    <property type="entry name" value="zf-CCCH"/>
    <property type="match status" value="1"/>
</dbReference>
<keyword evidence="2 4" id="KW-0863">Zinc-finger</keyword>
<dbReference type="GO" id="GO:0002181">
    <property type="term" value="P:cytoplasmic translation"/>
    <property type="evidence" value="ECO:0007669"/>
    <property type="project" value="TreeGrafter"/>
</dbReference>
<comment type="caution">
    <text evidence="7">The sequence shown here is derived from an EMBL/GenBank/DDBJ whole genome shotgun (WGS) entry which is preliminary data.</text>
</comment>
<feature type="region of interest" description="Disordered" evidence="5">
    <location>
        <begin position="316"/>
        <end position="346"/>
    </location>
</feature>
<dbReference type="AlphaFoldDB" id="A0A9W7ZRV0"/>
<dbReference type="OrthoDB" id="278280at2759"/>